<dbReference type="Proteomes" id="UP001198242">
    <property type="component" value="Unassembled WGS sequence"/>
</dbReference>
<dbReference type="InterPro" id="IPR006140">
    <property type="entry name" value="D-isomer_DH_NAD-bd"/>
</dbReference>
<comment type="similarity">
    <text evidence="1 4">Belongs to the D-isomer specific 2-hydroxyacid dehydrogenase family.</text>
</comment>
<dbReference type="Gene3D" id="3.40.50.720">
    <property type="entry name" value="NAD(P)-binding Rossmann-like Domain"/>
    <property type="match status" value="2"/>
</dbReference>
<feature type="domain" description="D-isomer specific 2-hydroxyacid dehydrogenase catalytic" evidence="5">
    <location>
        <begin position="16"/>
        <end position="311"/>
    </location>
</feature>
<evidence type="ECO:0000256" key="1">
    <source>
        <dbReference type="ARBA" id="ARBA00005854"/>
    </source>
</evidence>
<reference evidence="7 8" key="1">
    <citation type="submission" date="2021-10" db="EMBL/GenBank/DDBJ databases">
        <title>Anaerobic single-cell dispensing facilitates the cultivation of human gut bacteria.</title>
        <authorList>
            <person name="Afrizal A."/>
        </authorList>
    </citation>
    <scope>NUCLEOTIDE SEQUENCE [LARGE SCALE GENOMIC DNA]</scope>
    <source>
        <strain evidence="7 8">CLA-AA-H232</strain>
    </source>
</reference>
<organism evidence="7 8">
    <name type="scientific">Hominilimicola fabiformis</name>
    <dbReference type="NCBI Taxonomy" id="2885356"/>
    <lineage>
        <taxon>Bacteria</taxon>
        <taxon>Bacillati</taxon>
        <taxon>Bacillota</taxon>
        <taxon>Clostridia</taxon>
        <taxon>Eubacteriales</taxon>
        <taxon>Oscillospiraceae</taxon>
        <taxon>Hominilimicola</taxon>
    </lineage>
</organism>
<evidence type="ECO:0000313" key="8">
    <source>
        <dbReference type="Proteomes" id="UP001198242"/>
    </source>
</evidence>
<proteinExistence type="inferred from homology"/>
<dbReference type="Pfam" id="PF02826">
    <property type="entry name" value="2-Hacid_dh_C"/>
    <property type="match status" value="1"/>
</dbReference>
<dbReference type="PANTHER" id="PTHR43761:SF1">
    <property type="entry name" value="D-ISOMER SPECIFIC 2-HYDROXYACID DEHYDROGENASE CATALYTIC DOMAIN-CONTAINING PROTEIN-RELATED"/>
    <property type="match status" value="1"/>
</dbReference>
<comment type="caution">
    <text evidence="7">The sequence shown here is derived from an EMBL/GenBank/DDBJ whole genome shotgun (WGS) entry which is preliminary data.</text>
</comment>
<dbReference type="SUPFAM" id="SSF51735">
    <property type="entry name" value="NAD(P)-binding Rossmann-fold domains"/>
    <property type="match status" value="1"/>
</dbReference>
<accession>A0AAE3DYS9</accession>
<evidence type="ECO:0000256" key="2">
    <source>
        <dbReference type="ARBA" id="ARBA00023002"/>
    </source>
</evidence>
<dbReference type="EMBL" id="JAJEQM010000008">
    <property type="protein sequence ID" value="MCC2210597.1"/>
    <property type="molecule type" value="Genomic_DNA"/>
</dbReference>
<dbReference type="SUPFAM" id="SSF52283">
    <property type="entry name" value="Formate/glycerate dehydrogenase catalytic domain-like"/>
    <property type="match status" value="1"/>
</dbReference>
<keyword evidence="2 4" id="KW-0560">Oxidoreductase</keyword>
<dbReference type="GO" id="GO:0051287">
    <property type="term" value="F:NAD binding"/>
    <property type="evidence" value="ECO:0007669"/>
    <property type="project" value="InterPro"/>
</dbReference>
<dbReference type="AlphaFoldDB" id="A0AAE3DYS9"/>
<evidence type="ECO:0000259" key="6">
    <source>
        <dbReference type="Pfam" id="PF02826"/>
    </source>
</evidence>
<evidence type="ECO:0000259" key="5">
    <source>
        <dbReference type="Pfam" id="PF00389"/>
    </source>
</evidence>
<sequence length="318" mass="35348">MKIVILDAKTLGDDIEFSVFNKLGDVSVYQTTSSLQLKDRIKDADIIIVNKIKLNKDNLTDAKKLKLICVTATGYDNIDINYCWHKGIGVCNVKGYSTDSVAQITVSMALSLASHLNEFNNYVKSGKYMISGVQNHLKPYFNELKGKTWGVIGLGNIGQRTADIAYALGMKIVSNSRRYHEGYEWLELDELCKVADIISVHVPLTSQTKGMIDEKRISLMKDGVIFINVSRGAVADENALVTAVENGKIGGLGVDVYSVEPITNDSPYNRILDRSNVILTPHMAWGAYEARVRCMNEIVKNIETFMMGGKRNRVDIDI</sequence>
<dbReference type="InterPro" id="IPR006139">
    <property type="entry name" value="D-isomer_2_OHA_DH_cat_dom"/>
</dbReference>
<keyword evidence="8" id="KW-1185">Reference proteome</keyword>
<evidence type="ECO:0000313" key="7">
    <source>
        <dbReference type="EMBL" id="MCC2210597.1"/>
    </source>
</evidence>
<protein>
    <submittedName>
        <fullName evidence="7">Hydroxyacid dehydrogenase</fullName>
        <ecNumber evidence="7">1.1.1.272</ecNumber>
    </submittedName>
</protein>
<dbReference type="InterPro" id="IPR050418">
    <property type="entry name" value="D-iso_2-hydroxyacid_DH_PdxB"/>
</dbReference>
<dbReference type="RefSeq" id="WP_308456397.1">
    <property type="nucleotide sequence ID" value="NZ_JAJEQM010000008.1"/>
</dbReference>
<evidence type="ECO:0000256" key="3">
    <source>
        <dbReference type="ARBA" id="ARBA00023027"/>
    </source>
</evidence>
<dbReference type="GO" id="GO:0050578">
    <property type="term" value="F:(2R)-2-hydroxyacid dehydrogenase (NADP+) activity"/>
    <property type="evidence" value="ECO:0007669"/>
    <property type="project" value="UniProtKB-EC"/>
</dbReference>
<evidence type="ECO:0000256" key="4">
    <source>
        <dbReference type="RuleBase" id="RU003719"/>
    </source>
</evidence>
<keyword evidence="3" id="KW-0520">NAD</keyword>
<dbReference type="PROSITE" id="PS00670">
    <property type="entry name" value="D_2_HYDROXYACID_DH_2"/>
    <property type="match status" value="1"/>
</dbReference>
<dbReference type="Pfam" id="PF00389">
    <property type="entry name" value="2-Hacid_dh"/>
    <property type="match status" value="1"/>
</dbReference>
<feature type="domain" description="D-isomer specific 2-hydroxyacid dehydrogenase NAD-binding" evidence="6">
    <location>
        <begin position="107"/>
        <end position="284"/>
    </location>
</feature>
<dbReference type="InterPro" id="IPR036291">
    <property type="entry name" value="NAD(P)-bd_dom_sf"/>
</dbReference>
<gene>
    <name evidence="7" type="ORF">LKE05_07325</name>
</gene>
<dbReference type="PANTHER" id="PTHR43761">
    <property type="entry name" value="D-ISOMER SPECIFIC 2-HYDROXYACID DEHYDROGENASE FAMILY PROTEIN (AFU_ORTHOLOGUE AFUA_1G13630)"/>
    <property type="match status" value="1"/>
</dbReference>
<dbReference type="InterPro" id="IPR029753">
    <property type="entry name" value="D-isomer_DH_CS"/>
</dbReference>
<name>A0AAE3DYS9_9FIRM</name>
<dbReference type="EC" id="1.1.1.272" evidence="7"/>